<gene>
    <name evidence="3" type="ORF">EYF80_040999</name>
</gene>
<keyword evidence="4" id="KW-1185">Reference proteome</keyword>
<protein>
    <submittedName>
        <fullName evidence="3">Uncharacterized protein</fullName>
    </submittedName>
</protein>
<keyword evidence="2" id="KW-0812">Transmembrane</keyword>
<accession>A0A4Z2G7P8</accession>
<evidence type="ECO:0000256" key="2">
    <source>
        <dbReference type="SAM" id="Phobius"/>
    </source>
</evidence>
<reference evidence="3 4" key="1">
    <citation type="submission" date="2019-03" db="EMBL/GenBank/DDBJ databases">
        <title>First draft genome of Liparis tanakae, snailfish: a comprehensive survey of snailfish specific genes.</title>
        <authorList>
            <person name="Kim W."/>
            <person name="Song I."/>
            <person name="Jeong J.-H."/>
            <person name="Kim D."/>
            <person name="Kim S."/>
            <person name="Ryu S."/>
            <person name="Song J.Y."/>
            <person name="Lee S.K."/>
        </authorList>
    </citation>
    <scope>NUCLEOTIDE SEQUENCE [LARGE SCALE GENOMIC DNA]</scope>
    <source>
        <tissue evidence="3">Muscle</tissue>
    </source>
</reference>
<dbReference type="AlphaFoldDB" id="A0A4Z2G7P8"/>
<dbReference type="Proteomes" id="UP000314294">
    <property type="component" value="Unassembled WGS sequence"/>
</dbReference>
<name>A0A4Z2G7P8_9TELE</name>
<proteinExistence type="predicted"/>
<evidence type="ECO:0000313" key="4">
    <source>
        <dbReference type="Proteomes" id="UP000314294"/>
    </source>
</evidence>
<keyword evidence="2" id="KW-1133">Transmembrane helix</keyword>
<feature type="region of interest" description="Disordered" evidence="1">
    <location>
        <begin position="32"/>
        <end position="67"/>
    </location>
</feature>
<evidence type="ECO:0000256" key="1">
    <source>
        <dbReference type="SAM" id="MobiDB-lite"/>
    </source>
</evidence>
<organism evidence="3 4">
    <name type="scientific">Liparis tanakae</name>
    <name type="common">Tanaka's snailfish</name>
    <dbReference type="NCBI Taxonomy" id="230148"/>
    <lineage>
        <taxon>Eukaryota</taxon>
        <taxon>Metazoa</taxon>
        <taxon>Chordata</taxon>
        <taxon>Craniata</taxon>
        <taxon>Vertebrata</taxon>
        <taxon>Euteleostomi</taxon>
        <taxon>Actinopterygii</taxon>
        <taxon>Neopterygii</taxon>
        <taxon>Teleostei</taxon>
        <taxon>Neoteleostei</taxon>
        <taxon>Acanthomorphata</taxon>
        <taxon>Eupercaria</taxon>
        <taxon>Perciformes</taxon>
        <taxon>Cottioidei</taxon>
        <taxon>Cottales</taxon>
        <taxon>Liparidae</taxon>
        <taxon>Liparis</taxon>
    </lineage>
</organism>
<dbReference type="EMBL" id="SRLO01000681">
    <property type="protein sequence ID" value="TNN48824.1"/>
    <property type="molecule type" value="Genomic_DNA"/>
</dbReference>
<comment type="caution">
    <text evidence="3">The sequence shown here is derived from an EMBL/GenBank/DDBJ whole genome shotgun (WGS) entry which is preliminary data.</text>
</comment>
<sequence length="122" mass="13198">MESAVSCCVSGRVVSGPPVGAALVIWRRRSTEAPTPFDQKKKKNVTNVKSDHQRTGRPGASWSGGSGDPWLSSSCLKGGNEASCELRNSPLMTVRRILRRQLLVLLICLTAVTPMPPGPMRR</sequence>
<feature type="transmembrane region" description="Helical" evidence="2">
    <location>
        <begin position="97"/>
        <end position="115"/>
    </location>
</feature>
<keyword evidence="2" id="KW-0472">Membrane</keyword>
<evidence type="ECO:0000313" key="3">
    <source>
        <dbReference type="EMBL" id="TNN48824.1"/>
    </source>
</evidence>